<dbReference type="AlphaFoldDB" id="A0AAD7B8X6"/>
<proteinExistence type="predicted"/>
<protein>
    <submittedName>
        <fullName evidence="2">Uncharacterized protein</fullName>
    </submittedName>
</protein>
<organism evidence="2 3">
    <name type="scientific">Mycena rosella</name>
    <name type="common">Pink bonnet</name>
    <name type="synonym">Agaricus rosellus</name>
    <dbReference type="NCBI Taxonomy" id="1033263"/>
    <lineage>
        <taxon>Eukaryota</taxon>
        <taxon>Fungi</taxon>
        <taxon>Dikarya</taxon>
        <taxon>Basidiomycota</taxon>
        <taxon>Agaricomycotina</taxon>
        <taxon>Agaricomycetes</taxon>
        <taxon>Agaricomycetidae</taxon>
        <taxon>Agaricales</taxon>
        <taxon>Marasmiineae</taxon>
        <taxon>Mycenaceae</taxon>
        <taxon>Mycena</taxon>
    </lineage>
</organism>
<sequence>MGTHSKVCKTWAANLLQNLTNKTKRAWDELSPKKLQKWLSPKKRQKENMPAVENTEIEPRDASDELLHASDTSDTLDTSDPFAVSMQSFHVAHFTQCASDAPAAREFTWKLLKPTIEEVEDEDDRWSTYTFPAPTEPRPFPASSSLFEGLDDPLDSVDVPEADDELLATKTQATRSGVRRQAPNLGEAKVALECVQKFLHRELRGTNLWGRQGVGYKDPNISAFTWNQLIGIQMMLNFYLTPGLEGGTYRRWGASACLAADGLRCGAYCARMLAALAWQFILNQEVLDVNPYREWNESMLADEDLANDIRLHLQSLGKEITAEKLVDDEQRSALTV</sequence>
<evidence type="ECO:0000313" key="3">
    <source>
        <dbReference type="Proteomes" id="UP001221757"/>
    </source>
</evidence>
<keyword evidence="3" id="KW-1185">Reference proteome</keyword>
<reference evidence="2" key="1">
    <citation type="submission" date="2023-03" db="EMBL/GenBank/DDBJ databases">
        <title>Massive genome expansion in bonnet fungi (Mycena s.s.) driven by repeated elements and novel gene families across ecological guilds.</title>
        <authorList>
            <consortium name="Lawrence Berkeley National Laboratory"/>
            <person name="Harder C.B."/>
            <person name="Miyauchi S."/>
            <person name="Viragh M."/>
            <person name="Kuo A."/>
            <person name="Thoen E."/>
            <person name="Andreopoulos B."/>
            <person name="Lu D."/>
            <person name="Skrede I."/>
            <person name="Drula E."/>
            <person name="Henrissat B."/>
            <person name="Morin E."/>
            <person name="Kohler A."/>
            <person name="Barry K."/>
            <person name="LaButti K."/>
            <person name="Morin E."/>
            <person name="Salamov A."/>
            <person name="Lipzen A."/>
            <person name="Mereny Z."/>
            <person name="Hegedus B."/>
            <person name="Baldrian P."/>
            <person name="Stursova M."/>
            <person name="Weitz H."/>
            <person name="Taylor A."/>
            <person name="Grigoriev I.V."/>
            <person name="Nagy L.G."/>
            <person name="Martin F."/>
            <person name="Kauserud H."/>
        </authorList>
    </citation>
    <scope>NUCLEOTIDE SEQUENCE</scope>
    <source>
        <strain evidence="2">CBHHK067</strain>
    </source>
</reference>
<comment type="caution">
    <text evidence="2">The sequence shown here is derived from an EMBL/GenBank/DDBJ whole genome shotgun (WGS) entry which is preliminary data.</text>
</comment>
<dbReference type="EMBL" id="JARKIE010000863">
    <property type="protein sequence ID" value="KAJ7614317.1"/>
    <property type="molecule type" value="Genomic_DNA"/>
</dbReference>
<evidence type="ECO:0000313" key="2">
    <source>
        <dbReference type="EMBL" id="KAJ7614317.1"/>
    </source>
</evidence>
<accession>A0AAD7B8X6</accession>
<dbReference type="Proteomes" id="UP001221757">
    <property type="component" value="Unassembled WGS sequence"/>
</dbReference>
<evidence type="ECO:0000256" key="1">
    <source>
        <dbReference type="SAM" id="MobiDB-lite"/>
    </source>
</evidence>
<name>A0AAD7B8X6_MYCRO</name>
<gene>
    <name evidence="2" type="ORF">B0H17DRAFT_1152980</name>
</gene>
<feature type="region of interest" description="Disordered" evidence="1">
    <location>
        <begin position="39"/>
        <end position="63"/>
    </location>
</feature>